<protein>
    <submittedName>
        <fullName evidence="2">Uncharacterized protein</fullName>
    </submittedName>
</protein>
<dbReference type="Proteomes" id="UP001360953">
    <property type="component" value="Unassembled WGS sequence"/>
</dbReference>
<name>A0ABR1LP03_9PEZI</name>
<gene>
    <name evidence="2" type="ORF">J3D65DRAFT_602961</name>
</gene>
<dbReference type="GeneID" id="92031077"/>
<reference evidence="2 3" key="1">
    <citation type="submission" date="2024-04" db="EMBL/GenBank/DDBJ databases">
        <title>Phyllosticta paracitricarpa is synonymous to the EU quarantine fungus P. citricarpa based on phylogenomic analyses.</title>
        <authorList>
            <consortium name="Lawrence Berkeley National Laboratory"/>
            <person name="Van ingen-buijs V.A."/>
            <person name="Van westerhoven A.C."/>
            <person name="Haridas S."/>
            <person name="Skiadas P."/>
            <person name="Martin F."/>
            <person name="Groenewald J.Z."/>
            <person name="Crous P.W."/>
            <person name="Seidl M.F."/>
        </authorList>
    </citation>
    <scope>NUCLEOTIDE SEQUENCE [LARGE SCALE GENOMIC DNA]</scope>
    <source>
        <strain evidence="2 3">CPC 17464</strain>
    </source>
</reference>
<feature type="region of interest" description="Disordered" evidence="1">
    <location>
        <begin position="193"/>
        <end position="259"/>
    </location>
</feature>
<keyword evidence="3" id="KW-1185">Reference proteome</keyword>
<evidence type="ECO:0000313" key="3">
    <source>
        <dbReference type="Proteomes" id="UP001360953"/>
    </source>
</evidence>
<feature type="compositionally biased region" description="Low complexity" evidence="1">
    <location>
        <begin position="217"/>
        <end position="235"/>
    </location>
</feature>
<feature type="compositionally biased region" description="Low complexity" evidence="1">
    <location>
        <begin position="644"/>
        <end position="656"/>
    </location>
</feature>
<evidence type="ECO:0000256" key="1">
    <source>
        <dbReference type="SAM" id="MobiDB-lite"/>
    </source>
</evidence>
<sequence length="831" mass="94890">MAPQLSILFRSPLHALKLQLETPTFDADAFPEFNADAFPEFNADGLPNYDDDTLSILLTEAHRLNRLCDMGKNRQFTNEKEVRKIMYFRNFYDRDRVFFARRLRERWADLDSCPQANARKLNDEVHEFCSRPLAKAFFNYLYNHKRQPGWGPNITDTFELVIRKTEQEVCGRSRCWRAPHDDGQGAVELHHKRPAPDISDEDEDHVDANGKRPYSWQSDATTADQTDSDSQSADGSTDDDETFALPTAPNQPLDKVEDRTEALHSTVKDWCTMEEYIKKTSRLLKKLEVWVEDERAERLSPSDLYPLMLKTEGMINVFRRATYGAAHNADVSRCDWESLADSHLEATRLLSELLIRCRGYWFLAPEDKSLEYLSTICANYERMHNILAWVLGRGVPNIKLSQVVSDLRLSLGGRSLSRVAIVQRECFDQLGCVHTADPPSVMASEAQAALSFIYTHCNSERDEAGYGVYNATELEFLLAEAYRLFSMYEVFKAARPRQLAVEMAELVALRLFVEHYDPEGLFLRFKLANTPFRQSDACLEDGELLLRKGRQFVKGTFKRWSWDHWGGQSLPLDACHAIAREKHLIEHRKGFAMMGLLKASDTTSEVGSPTSVEDVASWKLDVGGSNNSSEGGNGSDSERDKASEGSSTAAAESVASWKPPNAEVGLAWERYKTSEGNETLMTGRVGSWKLYNSDFDSIRRRDMTSMDDAIIERLDTLNTTASAIQREVLYIPKVNAEHVVRNIGYFHPYQTPHFSWNGNCMEIGRLENFLNSASYAFLVHGDKMVSSRLHWCFRGCAEERWALLDAERKLEMRDAEIDEWRRFLKELLPNA</sequence>
<dbReference type="EMBL" id="JBBPEH010000006">
    <property type="protein sequence ID" value="KAK7536908.1"/>
    <property type="molecule type" value="Genomic_DNA"/>
</dbReference>
<organism evidence="2 3">
    <name type="scientific">Phyllosticta citribraziliensis</name>
    <dbReference type="NCBI Taxonomy" id="989973"/>
    <lineage>
        <taxon>Eukaryota</taxon>
        <taxon>Fungi</taxon>
        <taxon>Dikarya</taxon>
        <taxon>Ascomycota</taxon>
        <taxon>Pezizomycotina</taxon>
        <taxon>Dothideomycetes</taxon>
        <taxon>Dothideomycetes incertae sedis</taxon>
        <taxon>Botryosphaeriales</taxon>
        <taxon>Phyllostictaceae</taxon>
        <taxon>Phyllosticta</taxon>
    </lineage>
</organism>
<accession>A0ABR1LP03</accession>
<feature type="region of interest" description="Disordered" evidence="1">
    <location>
        <begin position="617"/>
        <end position="656"/>
    </location>
</feature>
<comment type="caution">
    <text evidence="2">The sequence shown here is derived from an EMBL/GenBank/DDBJ whole genome shotgun (WGS) entry which is preliminary data.</text>
</comment>
<evidence type="ECO:0000313" key="2">
    <source>
        <dbReference type="EMBL" id="KAK7536908.1"/>
    </source>
</evidence>
<dbReference type="RefSeq" id="XP_066655059.1">
    <property type="nucleotide sequence ID" value="XM_066798171.1"/>
</dbReference>
<proteinExistence type="predicted"/>